<reference evidence="3" key="1">
    <citation type="submission" date="2021-04" db="EMBL/GenBank/DDBJ databases">
        <authorList>
            <consortium name="Wellcome Sanger Institute Data Sharing"/>
        </authorList>
    </citation>
    <scope>NUCLEOTIDE SEQUENCE [LARGE SCALE GENOMIC DNA]</scope>
</reference>
<dbReference type="InterPro" id="IPR052481">
    <property type="entry name" value="DZAN1"/>
</dbReference>
<dbReference type="Proteomes" id="UP000472264">
    <property type="component" value="Chromosome 1"/>
</dbReference>
<dbReference type="InterPro" id="IPR036770">
    <property type="entry name" value="Ankyrin_rpt-contain_sf"/>
</dbReference>
<dbReference type="Ensembl" id="ENSENLT00000000074.1">
    <property type="protein sequence ID" value="ENSENLP00000000073.1"/>
    <property type="gene ID" value="ENSENLG00000000027.1"/>
</dbReference>
<dbReference type="OMA" id="GFAHIRS"/>
<dbReference type="PANTHER" id="PTHR16058">
    <property type="entry name" value="DOUBLE ZINC RIBBON AND ANKYRIN REPEAT-CONTAINING PROTEIN 1"/>
    <property type="match status" value="1"/>
</dbReference>
<dbReference type="GO" id="GO:0042462">
    <property type="term" value="P:eye photoreceptor cell development"/>
    <property type="evidence" value="ECO:0007669"/>
    <property type="project" value="TreeGrafter"/>
</dbReference>
<dbReference type="Gene3D" id="1.25.40.20">
    <property type="entry name" value="Ankyrin repeat-containing domain"/>
    <property type="match status" value="1"/>
</dbReference>
<feature type="region of interest" description="Disordered" evidence="2">
    <location>
        <begin position="119"/>
        <end position="160"/>
    </location>
</feature>
<dbReference type="InterPro" id="IPR002110">
    <property type="entry name" value="Ankyrin_rpt"/>
</dbReference>
<evidence type="ECO:0000313" key="4">
    <source>
        <dbReference type="Proteomes" id="UP000472264"/>
    </source>
</evidence>
<accession>A0A665T1P4</accession>
<dbReference type="SMART" id="SM00248">
    <property type="entry name" value="ANK"/>
    <property type="match status" value="2"/>
</dbReference>
<feature type="compositionally biased region" description="Polar residues" evidence="2">
    <location>
        <begin position="127"/>
        <end position="140"/>
    </location>
</feature>
<keyword evidence="1" id="KW-0040">ANK repeat</keyword>
<reference evidence="3" key="3">
    <citation type="submission" date="2025-09" db="UniProtKB">
        <authorList>
            <consortium name="Ensembl"/>
        </authorList>
    </citation>
    <scope>IDENTIFICATION</scope>
</reference>
<reference evidence="3" key="2">
    <citation type="submission" date="2025-08" db="UniProtKB">
        <authorList>
            <consortium name="Ensembl"/>
        </authorList>
    </citation>
    <scope>IDENTIFICATION</scope>
</reference>
<dbReference type="SUPFAM" id="SSF48403">
    <property type="entry name" value="Ankyrin repeat"/>
    <property type="match status" value="1"/>
</dbReference>
<organism evidence="3 4">
    <name type="scientific">Echeneis naucrates</name>
    <name type="common">Live sharksucker</name>
    <dbReference type="NCBI Taxonomy" id="173247"/>
    <lineage>
        <taxon>Eukaryota</taxon>
        <taxon>Metazoa</taxon>
        <taxon>Chordata</taxon>
        <taxon>Craniata</taxon>
        <taxon>Vertebrata</taxon>
        <taxon>Euteleostomi</taxon>
        <taxon>Actinopterygii</taxon>
        <taxon>Neopterygii</taxon>
        <taxon>Teleostei</taxon>
        <taxon>Neoteleostei</taxon>
        <taxon>Acanthomorphata</taxon>
        <taxon>Carangaria</taxon>
        <taxon>Carangiformes</taxon>
        <taxon>Echeneidae</taxon>
        <taxon>Echeneis</taxon>
    </lineage>
</organism>
<proteinExistence type="predicted"/>
<evidence type="ECO:0000313" key="3">
    <source>
        <dbReference type="Ensembl" id="ENSENLP00000000073.1"/>
    </source>
</evidence>
<evidence type="ECO:0000256" key="2">
    <source>
        <dbReference type="SAM" id="MobiDB-lite"/>
    </source>
</evidence>
<dbReference type="PROSITE" id="PS50297">
    <property type="entry name" value="ANK_REP_REGION"/>
    <property type="match status" value="1"/>
</dbReference>
<dbReference type="InterPro" id="IPR026876">
    <property type="entry name" value="Fn3_assoc_repeat"/>
</dbReference>
<dbReference type="InParanoid" id="A0A665T1P4"/>
<dbReference type="PROSITE" id="PS50088">
    <property type="entry name" value="ANK_REPEAT"/>
    <property type="match status" value="1"/>
</dbReference>
<gene>
    <name evidence="3" type="primary">dzank1</name>
</gene>
<feature type="repeat" description="ANK" evidence="1">
    <location>
        <begin position="559"/>
        <end position="591"/>
    </location>
</feature>
<dbReference type="AlphaFoldDB" id="A0A665T1P4"/>
<sequence>MTAGAVSAPLIIPIIPLQTHRTKNHIDTNTPVSIQSDTPDVVIFYTVDGSRPASGQAGSGVSRKYSEPVLLPAGRVSVRAVAVCRDGRRSSMVTKVFCVDLVDAVNRKENIENFTQVVNPPKFQHPTKGTSCSAGSSPRTSEQRMMGNRPPSSGPVLGSGAITVQKSESSGVLKQVSRTETSQIHQETNLLRCAQCLSVHPSDPFARFCSQCGAEIPPLPERPPPAEGGQDHGLCVSCGCVNPVRVTHCLSCEGRLLQQVCVGNDLAPVPSADIRKFSCSSCKRLNRVDARYCDWCGCKAANCILCWRCGASGCLFAFYCTECGVNLEATATPAPCSDITQSVRGASPKKPSSDPTPRVKVIPLTADQYTQTVGLYYPSATELHKKQMKLQLSRKQATGDRRPLLTAISPGGGFWRKQLDHVCAHLRSYAQNNAPFRTLLGEPRLGRMLSAVIQDDGSEVGLTVSFVLVSQKEKQVSPERDEPGPAGLMETLSSVMERRADSSSLNMMKPPKPAGRSCTNIAQVTEAQLLKELRPGRGQITVIQQLLDQGADPSCCGSDGRHALAVAVVNGHCDALPVLVQRGADVEQQSGPMKNTALHEAAALGVEGLRSAEVLLSCKASVKRRNTAGQTPYDVALSSGCDIMVSLLAARTGLDLLGHLGKPKLNLDLS</sequence>
<dbReference type="Pfam" id="PF13287">
    <property type="entry name" value="Fn3_assoc"/>
    <property type="match status" value="1"/>
</dbReference>
<protein>
    <submittedName>
        <fullName evidence="3">Double zinc ribbon and ankyrin repeat domains 1</fullName>
    </submittedName>
</protein>
<dbReference type="PANTHER" id="PTHR16058:SF4">
    <property type="entry name" value="DOUBLE ZINC RIBBON AND ANKYRIN REPEAT-CONTAINING PROTEIN 1"/>
    <property type="match status" value="1"/>
</dbReference>
<keyword evidence="4" id="KW-1185">Reference proteome</keyword>
<dbReference type="FunCoup" id="A0A665T1P4">
    <property type="interactions" value="492"/>
</dbReference>
<name>A0A665T1P4_ECHNA</name>
<evidence type="ECO:0000256" key="1">
    <source>
        <dbReference type="PROSITE-ProRule" id="PRU00023"/>
    </source>
</evidence>